<evidence type="ECO:0000256" key="5">
    <source>
        <dbReference type="ARBA" id="ARBA00022729"/>
    </source>
</evidence>
<feature type="domain" description="Gnk2-homologous" evidence="17">
    <location>
        <begin position="26"/>
        <end position="126"/>
    </location>
</feature>
<feature type="signal peptide" evidence="15">
    <location>
        <begin position="1"/>
        <end position="23"/>
    </location>
</feature>
<evidence type="ECO:0000259" key="16">
    <source>
        <dbReference type="PROSITE" id="PS50011"/>
    </source>
</evidence>
<feature type="compositionally biased region" description="Pro residues" evidence="13">
    <location>
        <begin position="242"/>
        <end position="262"/>
    </location>
</feature>
<dbReference type="CDD" id="cd23509">
    <property type="entry name" value="Gnk2-like"/>
    <property type="match status" value="2"/>
</dbReference>
<evidence type="ECO:0000313" key="19">
    <source>
        <dbReference type="Proteomes" id="UP001085076"/>
    </source>
</evidence>
<evidence type="ECO:0000256" key="14">
    <source>
        <dbReference type="SAM" id="Phobius"/>
    </source>
</evidence>
<evidence type="ECO:0000256" key="2">
    <source>
        <dbReference type="ARBA" id="ARBA00022527"/>
    </source>
</evidence>
<evidence type="ECO:0000256" key="15">
    <source>
        <dbReference type="SAM" id="SignalP"/>
    </source>
</evidence>
<keyword evidence="10 14" id="KW-1133">Transmembrane helix</keyword>
<dbReference type="InterPro" id="IPR002902">
    <property type="entry name" value="GNK2"/>
</dbReference>
<keyword evidence="5 15" id="KW-0732">Signal</keyword>
<dbReference type="GO" id="GO:0006950">
    <property type="term" value="P:response to stress"/>
    <property type="evidence" value="ECO:0007669"/>
    <property type="project" value="UniProtKB-ARBA"/>
</dbReference>
<evidence type="ECO:0000256" key="3">
    <source>
        <dbReference type="ARBA" id="ARBA00022679"/>
    </source>
</evidence>
<dbReference type="InterPro" id="IPR038408">
    <property type="entry name" value="GNK2_sf"/>
</dbReference>
<dbReference type="Gene3D" id="3.30.430.20">
    <property type="entry name" value="Gnk2 domain, C-X8-C-X2-C motif"/>
    <property type="match status" value="2"/>
</dbReference>
<proteinExistence type="predicted"/>
<evidence type="ECO:0000256" key="9">
    <source>
        <dbReference type="ARBA" id="ARBA00022840"/>
    </source>
</evidence>
<evidence type="ECO:0000256" key="8">
    <source>
        <dbReference type="ARBA" id="ARBA00022777"/>
    </source>
</evidence>
<dbReference type="GO" id="GO:0004674">
    <property type="term" value="F:protein serine/threonine kinase activity"/>
    <property type="evidence" value="ECO:0007669"/>
    <property type="project" value="UniProtKB-KW"/>
</dbReference>
<evidence type="ECO:0000256" key="7">
    <source>
        <dbReference type="ARBA" id="ARBA00022741"/>
    </source>
</evidence>
<dbReference type="GO" id="GO:0005886">
    <property type="term" value="C:plasma membrane"/>
    <property type="evidence" value="ECO:0007669"/>
    <property type="project" value="TreeGrafter"/>
</dbReference>
<dbReference type="Pfam" id="PF00069">
    <property type="entry name" value="Pkinase"/>
    <property type="match status" value="1"/>
</dbReference>
<comment type="subcellular location">
    <subcellularLocation>
        <location evidence="1">Membrane</location>
        <topology evidence="1">Single-pass membrane protein</topology>
    </subcellularLocation>
</comment>
<feature type="transmembrane region" description="Helical" evidence="14">
    <location>
        <begin position="277"/>
        <end position="299"/>
    </location>
</feature>
<keyword evidence="8" id="KW-0418">Kinase</keyword>
<feature type="region of interest" description="Disordered" evidence="13">
    <location>
        <begin position="242"/>
        <end position="271"/>
    </location>
</feature>
<dbReference type="PROSITE" id="PS51473">
    <property type="entry name" value="GNK2"/>
    <property type="match status" value="2"/>
</dbReference>
<dbReference type="EMBL" id="JAGGNH010000008">
    <property type="protein sequence ID" value="KAJ0966090.1"/>
    <property type="molecule type" value="Genomic_DNA"/>
</dbReference>
<sequence>MALQTMLLPLLLLLLFFTVATLSEEIPNIVRCSTDSNNTTPSAFSTDLGLLLPNLTASAANSPSLFSTASVGSAYGLAQCLPDTSPADCATCLNTSTTALSTRCPSATSAGIRFDLCLLRYSDHRFFSQLANFSFHIRTNGNKASDPAVFNSRVNDLMDEISSKAPQSASRFATGTTNFSRTIIYGMVQCTRDLSAVDCAQCLNRALGVMRLYDYGKVGNRVNGLSCGNRYEIYSFVSTSPVPPPPPPTAAPPPAVAVPPPQQNSGSSGKNSNTTTIVIVVVISLVAGILVFSGVYIYLRRRRGRLLVRRAANEPEFRSAESLLFDFSTLKDATDNFSDENKLGQGGFGPVYKGVLKDGQKIAVKRLSRTSGQGLEELRNEVVLVAKLQHRNLVRLLGCCLEEQEKLLVYEYLTNASLDKILFDPMRSQQLDWTRRYKIIKDIGRGLLYLHEDSRLRVIHRDLKAGNILLDEDMSPKISDFGFAKLFGIDETQGNTNRIAGTYGYMAPEYAMHGKFSVKSDVYSYGVMVLEIVTGRKNCGFERSGNSAHLLSYAWRLWNEGKGLELKDPSLGEQVQAEEVLRCIHIGLLCIQEDPIERPTMGSVVLMLRSYSVPLPKPSTPAFFIRSSTNHEPDMLMRDMDANMLNDRQSNQELRHSRFISSMSISQIEGR</sequence>
<evidence type="ECO:0000256" key="12">
    <source>
        <dbReference type="ARBA" id="ARBA00023180"/>
    </source>
</evidence>
<evidence type="ECO:0000256" key="1">
    <source>
        <dbReference type="ARBA" id="ARBA00004167"/>
    </source>
</evidence>
<dbReference type="Gene3D" id="3.30.200.20">
    <property type="entry name" value="Phosphorylase Kinase, domain 1"/>
    <property type="match status" value="1"/>
</dbReference>
<dbReference type="AlphaFoldDB" id="A0A9D5H7H7"/>
<feature type="chain" id="PRO_5039467971" description="Cysteine-rich receptor-like protein kinase 10" evidence="15">
    <location>
        <begin position="24"/>
        <end position="671"/>
    </location>
</feature>
<keyword evidence="9" id="KW-0067">ATP-binding</keyword>
<dbReference type="PROSITE" id="PS50011">
    <property type="entry name" value="PROTEIN_KINASE_DOM"/>
    <property type="match status" value="1"/>
</dbReference>
<keyword evidence="7" id="KW-0547">Nucleotide-binding</keyword>
<feature type="domain" description="Protein kinase" evidence="16">
    <location>
        <begin position="337"/>
        <end position="612"/>
    </location>
</feature>
<keyword evidence="2" id="KW-0723">Serine/threonine-protein kinase</keyword>
<dbReference type="SUPFAM" id="SSF56112">
    <property type="entry name" value="Protein kinase-like (PK-like)"/>
    <property type="match status" value="1"/>
</dbReference>
<evidence type="ECO:0000256" key="13">
    <source>
        <dbReference type="SAM" id="MobiDB-lite"/>
    </source>
</evidence>
<keyword evidence="6" id="KW-0677">Repeat</keyword>
<keyword evidence="3" id="KW-0808">Transferase</keyword>
<name>A0A9D5H7H7_9LILI</name>
<keyword evidence="19" id="KW-1185">Reference proteome</keyword>
<evidence type="ECO:0000256" key="6">
    <source>
        <dbReference type="ARBA" id="ARBA00022737"/>
    </source>
</evidence>
<accession>A0A9D5H7H7</accession>
<dbReference type="CDD" id="cd14066">
    <property type="entry name" value="STKc_IRAK"/>
    <property type="match status" value="1"/>
</dbReference>
<dbReference type="InterPro" id="IPR008271">
    <property type="entry name" value="Ser/Thr_kinase_AS"/>
</dbReference>
<dbReference type="FunFam" id="1.10.510.10:FF:000129">
    <property type="entry name" value="cysteine-rich receptor-like protein kinase 10"/>
    <property type="match status" value="1"/>
</dbReference>
<evidence type="ECO:0000256" key="4">
    <source>
        <dbReference type="ARBA" id="ARBA00022692"/>
    </source>
</evidence>
<keyword evidence="12" id="KW-0325">Glycoprotein</keyword>
<keyword evidence="11 14" id="KW-0472">Membrane</keyword>
<organism evidence="18 19">
    <name type="scientific">Dioscorea zingiberensis</name>
    <dbReference type="NCBI Taxonomy" id="325984"/>
    <lineage>
        <taxon>Eukaryota</taxon>
        <taxon>Viridiplantae</taxon>
        <taxon>Streptophyta</taxon>
        <taxon>Embryophyta</taxon>
        <taxon>Tracheophyta</taxon>
        <taxon>Spermatophyta</taxon>
        <taxon>Magnoliopsida</taxon>
        <taxon>Liliopsida</taxon>
        <taxon>Dioscoreales</taxon>
        <taxon>Dioscoreaceae</taxon>
        <taxon>Dioscorea</taxon>
    </lineage>
</organism>
<evidence type="ECO:0000256" key="11">
    <source>
        <dbReference type="ARBA" id="ARBA00023136"/>
    </source>
</evidence>
<feature type="domain" description="Gnk2-homologous" evidence="17">
    <location>
        <begin position="132"/>
        <end position="236"/>
    </location>
</feature>
<dbReference type="SMART" id="SM00220">
    <property type="entry name" value="S_TKc"/>
    <property type="match status" value="1"/>
</dbReference>
<comment type="caution">
    <text evidence="18">The sequence shown here is derived from an EMBL/GenBank/DDBJ whole genome shotgun (WGS) entry which is preliminary data.</text>
</comment>
<dbReference type="Proteomes" id="UP001085076">
    <property type="component" value="Miscellaneous, Linkage group lg08"/>
</dbReference>
<dbReference type="Gene3D" id="1.10.510.10">
    <property type="entry name" value="Transferase(Phosphotransferase) domain 1"/>
    <property type="match status" value="1"/>
</dbReference>
<dbReference type="InterPro" id="IPR000719">
    <property type="entry name" value="Prot_kinase_dom"/>
</dbReference>
<dbReference type="InterPro" id="IPR011009">
    <property type="entry name" value="Kinase-like_dom_sf"/>
</dbReference>
<dbReference type="PANTHER" id="PTHR27002">
    <property type="entry name" value="RECEPTOR-LIKE SERINE/THREONINE-PROTEIN KINASE SD1-8"/>
    <property type="match status" value="1"/>
</dbReference>
<evidence type="ECO:0000313" key="18">
    <source>
        <dbReference type="EMBL" id="KAJ0966090.1"/>
    </source>
</evidence>
<evidence type="ECO:0000256" key="10">
    <source>
        <dbReference type="ARBA" id="ARBA00022989"/>
    </source>
</evidence>
<dbReference type="OrthoDB" id="4062651at2759"/>
<dbReference type="PROSITE" id="PS00108">
    <property type="entry name" value="PROTEIN_KINASE_ST"/>
    <property type="match status" value="1"/>
</dbReference>
<evidence type="ECO:0000259" key="17">
    <source>
        <dbReference type="PROSITE" id="PS51473"/>
    </source>
</evidence>
<dbReference type="PANTHER" id="PTHR27002:SF1040">
    <property type="entry name" value="OS07G0538400 PROTEIN"/>
    <property type="match status" value="1"/>
</dbReference>
<reference evidence="18" key="1">
    <citation type="submission" date="2021-03" db="EMBL/GenBank/DDBJ databases">
        <authorList>
            <person name="Li Z."/>
            <person name="Yang C."/>
        </authorList>
    </citation>
    <scope>NUCLEOTIDE SEQUENCE</scope>
    <source>
        <strain evidence="18">Dzin_1.0</strain>
        <tissue evidence="18">Leaf</tissue>
    </source>
</reference>
<protein>
    <recommendedName>
        <fullName evidence="20">Cysteine-rich receptor-like protein kinase 10</fullName>
    </recommendedName>
</protein>
<evidence type="ECO:0008006" key="20">
    <source>
        <dbReference type="Google" id="ProtNLM"/>
    </source>
</evidence>
<keyword evidence="4 14" id="KW-0812">Transmembrane</keyword>
<dbReference type="FunFam" id="3.30.200.20:FF:000142">
    <property type="entry name" value="Cysteine-rich receptor-like protein kinase 10"/>
    <property type="match status" value="1"/>
</dbReference>
<dbReference type="Pfam" id="PF01657">
    <property type="entry name" value="Stress-antifung"/>
    <property type="match status" value="2"/>
</dbReference>
<reference evidence="18" key="2">
    <citation type="journal article" date="2022" name="Hortic Res">
        <title>The genome of Dioscorea zingiberensis sheds light on the biosynthesis, origin and evolution of the medicinally important diosgenin saponins.</title>
        <authorList>
            <person name="Li Y."/>
            <person name="Tan C."/>
            <person name="Li Z."/>
            <person name="Guo J."/>
            <person name="Li S."/>
            <person name="Chen X."/>
            <person name="Wang C."/>
            <person name="Dai X."/>
            <person name="Yang H."/>
            <person name="Song W."/>
            <person name="Hou L."/>
            <person name="Xu J."/>
            <person name="Tong Z."/>
            <person name="Xu A."/>
            <person name="Yuan X."/>
            <person name="Wang W."/>
            <person name="Yang Q."/>
            <person name="Chen L."/>
            <person name="Sun Z."/>
            <person name="Wang K."/>
            <person name="Pan B."/>
            <person name="Chen J."/>
            <person name="Bao Y."/>
            <person name="Liu F."/>
            <person name="Qi X."/>
            <person name="Gang D.R."/>
            <person name="Wen J."/>
            <person name="Li J."/>
        </authorList>
    </citation>
    <scope>NUCLEOTIDE SEQUENCE</scope>
    <source>
        <strain evidence="18">Dzin_1.0</strain>
    </source>
</reference>
<gene>
    <name evidence="18" type="ORF">J5N97_027228</name>
</gene>
<dbReference type="GO" id="GO:0005524">
    <property type="term" value="F:ATP binding"/>
    <property type="evidence" value="ECO:0007669"/>
    <property type="project" value="UniProtKB-KW"/>
</dbReference>